<reference evidence="14" key="2">
    <citation type="submission" date="2025-09" db="UniProtKB">
        <authorList>
            <consortium name="Ensembl"/>
        </authorList>
    </citation>
    <scope>IDENTIFICATION</scope>
</reference>
<feature type="region of interest" description="Disordered" evidence="10">
    <location>
        <begin position="309"/>
        <end position="376"/>
    </location>
</feature>
<evidence type="ECO:0000256" key="5">
    <source>
        <dbReference type="ARBA" id="ARBA00023136"/>
    </source>
</evidence>
<keyword evidence="15" id="KW-1185">Reference proteome</keyword>
<dbReference type="Gene3D" id="2.60.40.10">
    <property type="entry name" value="Immunoglobulins"/>
    <property type="match status" value="2"/>
</dbReference>
<keyword evidence="7" id="KW-0325">Glycoprotein</keyword>
<dbReference type="GeneTree" id="ENSGT01120000271914"/>
<sequence length="376" mass="42420">MDSRRLYPGPSHTLSLLIVASFTSLSLSEQLEVTATTHPVIGTVGSDVELSFRLIPAISAEDMEIEILRPPSTISLLSYWPGVELSGDQMQEYKGRAKLQNKYLRMGEVSVIIHDVVTSDNGTYRCLLTKNGSIWTDLDLLVTALGTDPVIEITDRLKEGFRAHCESNGWYPEPSILWKDGQGNALEPLSEQKHKNPSGLFTIRSSISVSSAFTASCSIRNILLDEERQLGVFISETLHQRVDHRGYIAIGMLVLLFILIFLSMVLNKSLQETKKVCNRELEKQRTRESEEDHDYKQKIAFTAESLKCKENPPQTCRRPGEITPKNPSEQPQKPRRTSRKKPMSHRSQHRPVAGKSRQADEPDTLKQRLAEVEDLE</sequence>
<comment type="similarity">
    <text evidence="9">Belongs to the SKINT family.</text>
</comment>
<evidence type="ECO:0000256" key="10">
    <source>
        <dbReference type="SAM" id="MobiDB-lite"/>
    </source>
</evidence>
<evidence type="ECO:0000256" key="6">
    <source>
        <dbReference type="ARBA" id="ARBA00023157"/>
    </source>
</evidence>
<dbReference type="PROSITE" id="PS50835">
    <property type="entry name" value="IG_LIKE"/>
    <property type="match status" value="1"/>
</dbReference>
<keyword evidence="6" id="KW-1015">Disulfide bond</keyword>
<evidence type="ECO:0000256" key="9">
    <source>
        <dbReference type="ARBA" id="ARBA00038221"/>
    </source>
</evidence>
<dbReference type="GO" id="GO:0042110">
    <property type="term" value="P:T cell activation"/>
    <property type="evidence" value="ECO:0007669"/>
    <property type="project" value="UniProtKB-ARBA"/>
</dbReference>
<dbReference type="GO" id="GO:0009897">
    <property type="term" value="C:external side of plasma membrane"/>
    <property type="evidence" value="ECO:0007669"/>
    <property type="project" value="TreeGrafter"/>
</dbReference>
<dbReference type="InterPro" id="IPR007110">
    <property type="entry name" value="Ig-like_dom"/>
</dbReference>
<comment type="subcellular location">
    <subcellularLocation>
        <location evidence="1">Membrane</location>
    </subcellularLocation>
</comment>
<evidence type="ECO:0000256" key="1">
    <source>
        <dbReference type="ARBA" id="ARBA00004370"/>
    </source>
</evidence>
<evidence type="ECO:0000256" key="4">
    <source>
        <dbReference type="ARBA" id="ARBA00022989"/>
    </source>
</evidence>
<dbReference type="OrthoDB" id="9986391at2759"/>
<dbReference type="InterPro" id="IPR053896">
    <property type="entry name" value="BTN3A2-like_Ig-C"/>
</dbReference>
<dbReference type="InterPro" id="IPR013783">
    <property type="entry name" value="Ig-like_fold"/>
</dbReference>
<dbReference type="GO" id="GO:0005102">
    <property type="term" value="F:signaling receptor binding"/>
    <property type="evidence" value="ECO:0007669"/>
    <property type="project" value="TreeGrafter"/>
</dbReference>
<evidence type="ECO:0000313" key="14">
    <source>
        <dbReference type="Ensembl" id="ENSLLEP00000044667.1"/>
    </source>
</evidence>
<dbReference type="Pfam" id="PF22705">
    <property type="entry name" value="C2-set_3"/>
    <property type="match status" value="1"/>
</dbReference>
<keyword evidence="5 11" id="KW-0472">Membrane</keyword>
<evidence type="ECO:0000313" key="15">
    <source>
        <dbReference type="Proteomes" id="UP000694569"/>
    </source>
</evidence>
<accession>A0A8C5QXZ3</accession>
<evidence type="ECO:0000256" key="3">
    <source>
        <dbReference type="ARBA" id="ARBA00022729"/>
    </source>
</evidence>
<proteinExistence type="inferred from homology"/>
<evidence type="ECO:0000256" key="7">
    <source>
        <dbReference type="ARBA" id="ARBA00023180"/>
    </source>
</evidence>
<feature type="compositionally biased region" description="Basic residues" evidence="10">
    <location>
        <begin position="333"/>
        <end position="349"/>
    </location>
</feature>
<evidence type="ECO:0000259" key="13">
    <source>
        <dbReference type="PROSITE" id="PS50835"/>
    </source>
</evidence>
<organism evidence="14 15">
    <name type="scientific">Leptobrachium leishanense</name>
    <name type="common">Leishan spiny toad</name>
    <dbReference type="NCBI Taxonomy" id="445787"/>
    <lineage>
        <taxon>Eukaryota</taxon>
        <taxon>Metazoa</taxon>
        <taxon>Chordata</taxon>
        <taxon>Craniata</taxon>
        <taxon>Vertebrata</taxon>
        <taxon>Euteleostomi</taxon>
        <taxon>Amphibia</taxon>
        <taxon>Batrachia</taxon>
        <taxon>Anura</taxon>
        <taxon>Pelobatoidea</taxon>
        <taxon>Megophryidae</taxon>
        <taxon>Leptobrachium</taxon>
    </lineage>
</organism>
<keyword evidence="4 11" id="KW-1133">Transmembrane helix</keyword>
<protein>
    <recommendedName>
        <fullName evidence="13">Ig-like domain-containing protein</fullName>
    </recommendedName>
</protein>
<keyword evidence="8" id="KW-0393">Immunoglobulin domain</keyword>
<dbReference type="GO" id="GO:0001817">
    <property type="term" value="P:regulation of cytokine production"/>
    <property type="evidence" value="ECO:0007669"/>
    <property type="project" value="TreeGrafter"/>
</dbReference>
<dbReference type="InterPro" id="IPR036179">
    <property type="entry name" value="Ig-like_dom_sf"/>
</dbReference>
<dbReference type="FunFam" id="2.60.40.10:FF:000088">
    <property type="entry name" value="Butyrophilin subfamily 1 member A1"/>
    <property type="match status" value="1"/>
</dbReference>
<feature type="chain" id="PRO_5034342144" description="Ig-like domain-containing protein" evidence="12">
    <location>
        <begin position="29"/>
        <end position="376"/>
    </location>
</feature>
<dbReference type="FunFam" id="2.60.40.10:FF:000142">
    <property type="entry name" value="V-set domain-containing T-cell activation inhibitor 1"/>
    <property type="match status" value="1"/>
</dbReference>
<dbReference type="SMART" id="SM00409">
    <property type="entry name" value="IG"/>
    <property type="match status" value="1"/>
</dbReference>
<feature type="domain" description="Ig-like" evidence="13">
    <location>
        <begin position="149"/>
        <end position="231"/>
    </location>
</feature>
<feature type="transmembrane region" description="Helical" evidence="11">
    <location>
        <begin position="246"/>
        <end position="266"/>
    </location>
</feature>
<dbReference type="PANTHER" id="PTHR24100">
    <property type="entry name" value="BUTYROPHILIN"/>
    <property type="match status" value="1"/>
</dbReference>
<feature type="signal peptide" evidence="12">
    <location>
        <begin position="1"/>
        <end position="28"/>
    </location>
</feature>
<feature type="compositionally biased region" description="Basic and acidic residues" evidence="10">
    <location>
        <begin position="357"/>
        <end position="376"/>
    </location>
</feature>
<dbReference type="Ensembl" id="ENSLLET00000046457.1">
    <property type="protein sequence ID" value="ENSLLEP00000044667.1"/>
    <property type="gene ID" value="ENSLLEG00000028354.1"/>
</dbReference>
<reference evidence="14" key="1">
    <citation type="submission" date="2025-08" db="UniProtKB">
        <authorList>
            <consortium name="Ensembl"/>
        </authorList>
    </citation>
    <scope>IDENTIFICATION</scope>
</reference>
<evidence type="ECO:0000256" key="11">
    <source>
        <dbReference type="SAM" id="Phobius"/>
    </source>
</evidence>
<dbReference type="SUPFAM" id="SSF48726">
    <property type="entry name" value="Immunoglobulin"/>
    <property type="match status" value="1"/>
</dbReference>
<name>A0A8C5QXZ3_9ANUR</name>
<dbReference type="GO" id="GO:0050852">
    <property type="term" value="P:T cell receptor signaling pathway"/>
    <property type="evidence" value="ECO:0007669"/>
    <property type="project" value="TreeGrafter"/>
</dbReference>
<evidence type="ECO:0000256" key="2">
    <source>
        <dbReference type="ARBA" id="ARBA00022692"/>
    </source>
</evidence>
<dbReference type="PANTHER" id="PTHR24100:SF146">
    <property type="entry name" value="BUTYROPHILIN SUBFAMILY 2 MEMBER A2"/>
    <property type="match status" value="1"/>
</dbReference>
<dbReference type="AlphaFoldDB" id="A0A8C5QXZ3"/>
<dbReference type="InterPro" id="IPR050504">
    <property type="entry name" value="IgSF_BTN/MOG"/>
</dbReference>
<dbReference type="Proteomes" id="UP000694569">
    <property type="component" value="Unplaced"/>
</dbReference>
<keyword evidence="2 11" id="KW-0812">Transmembrane</keyword>
<evidence type="ECO:0000256" key="8">
    <source>
        <dbReference type="ARBA" id="ARBA00023319"/>
    </source>
</evidence>
<dbReference type="GO" id="GO:1903037">
    <property type="term" value="P:regulation of leukocyte cell-cell adhesion"/>
    <property type="evidence" value="ECO:0007669"/>
    <property type="project" value="UniProtKB-ARBA"/>
</dbReference>
<keyword evidence="3 12" id="KW-0732">Signal</keyword>
<dbReference type="GO" id="GO:0050863">
    <property type="term" value="P:regulation of T cell activation"/>
    <property type="evidence" value="ECO:0007669"/>
    <property type="project" value="UniProtKB-ARBA"/>
</dbReference>
<evidence type="ECO:0000256" key="12">
    <source>
        <dbReference type="SAM" id="SignalP"/>
    </source>
</evidence>
<dbReference type="InterPro" id="IPR003599">
    <property type="entry name" value="Ig_sub"/>
</dbReference>